<dbReference type="AlphaFoldDB" id="A0A2U8E4R3"/>
<proteinExistence type="predicted"/>
<evidence type="ECO:0000313" key="2">
    <source>
        <dbReference type="Proteomes" id="UP000244896"/>
    </source>
</evidence>
<gene>
    <name evidence="1" type="ORF">CKA38_09885</name>
</gene>
<keyword evidence="2" id="KW-1185">Reference proteome</keyword>
<evidence type="ECO:0000313" key="1">
    <source>
        <dbReference type="EMBL" id="AWI09512.1"/>
    </source>
</evidence>
<sequence>MLNQLLERCDKREADLFGSKLTGLEGDHVMGQLLVNRLKMAERMGAIDRGTIERALAEVIAERAESQARAMRGHIMKERGRGVAECMQAINRHMASLPVMDFARDLITNCGRLVVSHKPKPVALDENLLCQ</sequence>
<organism evidence="1 2">
    <name type="scientific">Ereboglobus luteus</name>
    <dbReference type="NCBI Taxonomy" id="1796921"/>
    <lineage>
        <taxon>Bacteria</taxon>
        <taxon>Pseudomonadati</taxon>
        <taxon>Verrucomicrobiota</taxon>
        <taxon>Opitutia</taxon>
        <taxon>Opitutales</taxon>
        <taxon>Opitutaceae</taxon>
        <taxon>Ereboglobus</taxon>
    </lineage>
</organism>
<dbReference type="Proteomes" id="UP000244896">
    <property type="component" value="Chromosome"/>
</dbReference>
<accession>A0A2U8E4R3</accession>
<dbReference type="EMBL" id="CP023004">
    <property type="protein sequence ID" value="AWI09512.1"/>
    <property type="molecule type" value="Genomic_DNA"/>
</dbReference>
<name>A0A2U8E4R3_9BACT</name>
<reference evidence="1 2" key="1">
    <citation type="journal article" date="2018" name="Syst. Appl. Microbiol.">
        <title>Ereboglobus luteus gen. nov. sp. nov. from cockroach guts, and new insights into the oxygen relationship of the genera Opitutus and Didymococcus (Verrucomicrobia: Opitutaceae).</title>
        <authorList>
            <person name="Tegtmeier D."/>
            <person name="Belitz A."/>
            <person name="Radek R."/>
            <person name="Heimerl T."/>
            <person name="Brune A."/>
        </authorList>
    </citation>
    <scope>NUCLEOTIDE SEQUENCE [LARGE SCALE GENOMIC DNA]</scope>
    <source>
        <strain evidence="1 2">Ho45</strain>
    </source>
</reference>
<protein>
    <submittedName>
        <fullName evidence="1">Uncharacterized protein</fullName>
    </submittedName>
</protein>
<dbReference type="KEGG" id="elut:CKA38_09885"/>